<dbReference type="PROSITE" id="PS51257">
    <property type="entry name" value="PROKAR_LIPOPROTEIN"/>
    <property type="match status" value="1"/>
</dbReference>
<dbReference type="PANTHER" id="PTHR48081">
    <property type="entry name" value="AB HYDROLASE SUPERFAMILY PROTEIN C4A8.06C"/>
    <property type="match status" value="1"/>
</dbReference>
<dbReference type="Proteomes" id="UP000435877">
    <property type="component" value="Unassembled WGS sequence"/>
</dbReference>
<dbReference type="SUPFAM" id="SSF53474">
    <property type="entry name" value="alpha/beta-Hydrolases"/>
    <property type="match status" value="1"/>
</dbReference>
<dbReference type="InterPro" id="IPR049492">
    <property type="entry name" value="BD-FAE-like_dom"/>
</dbReference>
<dbReference type="Pfam" id="PF20434">
    <property type="entry name" value="BD-FAE"/>
    <property type="match status" value="1"/>
</dbReference>
<feature type="domain" description="BD-FAE-like" evidence="3">
    <location>
        <begin position="46"/>
        <end position="229"/>
    </location>
</feature>
<evidence type="ECO:0000313" key="4">
    <source>
        <dbReference type="EMBL" id="CAA0080277.1"/>
    </source>
</evidence>
<dbReference type="InterPro" id="IPR029058">
    <property type="entry name" value="AB_hydrolase_fold"/>
</dbReference>
<evidence type="ECO:0000256" key="2">
    <source>
        <dbReference type="SAM" id="SignalP"/>
    </source>
</evidence>
<keyword evidence="6" id="KW-1185">Reference proteome</keyword>
<evidence type="ECO:0000313" key="5">
    <source>
        <dbReference type="EMBL" id="CAA0085751.1"/>
    </source>
</evidence>
<protein>
    <submittedName>
        <fullName evidence="5">Carboxylesterase NlhH</fullName>
        <ecNumber evidence="5">3.1.1.1</ecNumber>
    </submittedName>
</protein>
<dbReference type="EC" id="3.1.1.1" evidence="5"/>
<evidence type="ECO:0000313" key="7">
    <source>
        <dbReference type="Proteomes" id="UP000439591"/>
    </source>
</evidence>
<gene>
    <name evidence="5" type="primary">nlhH_1</name>
    <name evidence="4" type="synonym">nlhH_2</name>
    <name evidence="5" type="ORF">IHBHHGIJ_00888</name>
    <name evidence="4" type="ORF">KFEGEMFD_00263</name>
</gene>
<dbReference type="Proteomes" id="UP000439591">
    <property type="component" value="Unassembled WGS sequence"/>
</dbReference>
<evidence type="ECO:0000313" key="6">
    <source>
        <dbReference type="Proteomes" id="UP000435877"/>
    </source>
</evidence>
<evidence type="ECO:0000256" key="1">
    <source>
        <dbReference type="ARBA" id="ARBA00022801"/>
    </source>
</evidence>
<proteinExistence type="predicted"/>
<organism evidence="5 6">
    <name type="scientific">Zhongshania aliphaticivorans</name>
    <dbReference type="NCBI Taxonomy" id="1470434"/>
    <lineage>
        <taxon>Bacteria</taxon>
        <taxon>Pseudomonadati</taxon>
        <taxon>Pseudomonadota</taxon>
        <taxon>Gammaproteobacteria</taxon>
        <taxon>Cellvibrionales</taxon>
        <taxon>Spongiibacteraceae</taxon>
        <taxon>Zhongshania</taxon>
    </lineage>
</organism>
<dbReference type="RefSeq" id="WP_159267546.1">
    <property type="nucleotide sequence ID" value="NZ_CACSIK010000001.1"/>
</dbReference>
<sequence>MKFILIATALLFIVACASLSVNKSTKFNKTEHITYKQTAETTLTGDLYIPDISGPKPAVLVVHGGGWSKRSGDMEGISKQLAGAGFVVFNIRYRLAPEYHHPTQMNDVSDALEWLYQHADEYQIDRENISGWGYSAGAHLILMAGLDRAQAPQLRSIIAGGTPADLSRWPNSPLVYKLIGKSMAEAEAEWQDASPVNHVSASSPPVFLYHGQWDKLVEPEQMELMNNALDKKNIPSETYTVSFAGHIMTYLFAGKAERRAIAFIKEQSRTQ</sequence>
<reference evidence="6 7" key="1">
    <citation type="submission" date="2019-11" db="EMBL/GenBank/DDBJ databases">
        <authorList>
            <person name="Holert J."/>
        </authorList>
    </citation>
    <scope>NUCLEOTIDE SEQUENCE [LARGE SCALE GENOMIC DNA]</scope>
    <source>
        <strain evidence="4">BC3_2A</strain>
        <strain evidence="5">SB11_1A</strain>
    </source>
</reference>
<dbReference type="PANTHER" id="PTHR48081:SF13">
    <property type="entry name" value="ALPHA_BETA HYDROLASE"/>
    <property type="match status" value="1"/>
</dbReference>
<dbReference type="Gene3D" id="3.40.50.1820">
    <property type="entry name" value="alpha/beta hydrolase"/>
    <property type="match status" value="1"/>
</dbReference>
<keyword evidence="2" id="KW-0732">Signal</keyword>
<feature type="chain" id="PRO_5036150394" evidence="2">
    <location>
        <begin position="21"/>
        <end position="271"/>
    </location>
</feature>
<dbReference type="EMBL" id="CACSIK010000001">
    <property type="protein sequence ID" value="CAA0085751.1"/>
    <property type="molecule type" value="Genomic_DNA"/>
</dbReference>
<evidence type="ECO:0000259" key="3">
    <source>
        <dbReference type="Pfam" id="PF20434"/>
    </source>
</evidence>
<feature type="signal peptide" evidence="2">
    <location>
        <begin position="1"/>
        <end position="20"/>
    </location>
</feature>
<dbReference type="AlphaFoldDB" id="A0A5S9N775"/>
<accession>A0A5S9N775</accession>
<dbReference type="GO" id="GO:0106435">
    <property type="term" value="F:carboxylesterase activity"/>
    <property type="evidence" value="ECO:0007669"/>
    <property type="project" value="UniProtKB-EC"/>
</dbReference>
<dbReference type="OrthoDB" id="9771666at2"/>
<dbReference type="InterPro" id="IPR050300">
    <property type="entry name" value="GDXG_lipolytic_enzyme"/>
</dbReference>
<dbReference type="EMBL" id="CACSIM010000001">
    <property type="protein sequence ID" value="CAA0080277.1"/>
    <property type="molecule type" value="Genomic_DNA"/>
</dbReference>
<keyword evidence="1 5" id="KW-0378">Hydrolase</keyword>
<name>A0A5S9N775_9GAMM</name>